<dbReference type="AlphaFoldDB" id="H1YEV8"/>
<reference evidence="1" key="1">
    <citation type="submission" date="2011-09" db="EMBL/GenBank/DDBJ databases">
        <title>The permanent draft genome of Mucilaginibacter paludis DSM 18603.</title>
        <authorList>
            <consortium name="US DOE Joint Genome Institute (JGI-PGF)"/>
            <person name="Lucas S."/>
            <person name="Han J."/>
            <person name="Lapidus A."/>
            <person name="Bruce D."/>
            <person name="Goodwin L."/>
            <person name="Pitluck S."/>
            <person name="Peters L."/>
            <person name="Kyrpides N."/>
            <person name="Mavromatis K."/>
            <person name="Ivanova N."/>
            <person name="Mikhailova N."/>
            <person name="Held B."/>
            <person name="Detter J.C."/>
            <person name="Tapia R."/>
            <person name="Han C."/>
            <person name="Land M."/>
            <person name="Hauser L."/>
            <person name="Markowitz V."/>
            <person name="Cheng J.-F."/>
            <person name="Hugenholtz P."/>
            <person name="Woyke T."/>
            <person name="Wu D."/>
            <person name="Tindall B."/>
            <person name="Brambilla E."/>
            <person name="Klenk H.-P."/>
            <person name="Eisen J.A."/>
        </authorList>
    </citation>
    <scope>NUCLEOTIDE SEQUENCE [LARGE SCALE GENOMIC DNA]</scope>
    <source>
        <strain evidence="1">DSM 18603</strain>
    </source>
</reference>
<evidence type="ECO:0000313" key="1">
    <source>
        <dbReference type="EMBL" id="EHQ24375.1"/>
    </source>
</evidence>
<dbReference type="Proteomes" id="UP000002774">
    <property type="component" value="Chromosome"/>
</dbReference>
<keyword evidence="2" id="KW-1185">Reference proteome</keyword>
<dbReference type="HOGENOM" id="CLU_3404399_0_0_10"/>
<organism evidence="1 2">
    <name type="scientific">Mucilaginibacter paludis DSM 18603</name>
    <dbReference type="NCBI Taxonomy" id="714943"/>
    <lineage>
        <taxon>Bacteria</taxon>
        <taxon>Pseudomonadati</taxon>
        <taxon>Bacteroidota</taxon>
        <taxon>Sphingobacteriia</taxon>
        <taxon>Sphingobacteriales</taxon>
        <taxon>Sphingobacteriaceae</taxon>
        <taxon>Mucilaginibacter</taxon>
    </lineage>
</organism>
<gene>
    <name evidence="1" type="ORF">Mucpa_0175</name>
</gene>
<evidence type="ECO:0000313" key="2">
    <source>
        <dbReference type="Proteomes" id="UP000002774"/>
    </source>
</evidence>
<accession>H1YEV8</accession>
<dbReference type="EMBL" id="CM001403">
    <property type="protein sequence ID" value="EHQ24375.1"/>
    <property type="molecule type" value="Genomic_DNA"/>
</dbReference>
<sequence>MTTNNRPLSNWLSYDGFNLKKNTGNKAYAE</sequence>
<proteinExistence type="predicted"/>
<name>H1YEV8_9SPHI</name>
<protein>
    <submittedName>
        <fullName evidence="1">Uncharacterized protein</fullName>
    </submittedName>
</protein>